<gene>
    <name evidence="2" type="ORF">GCM10011495_14280</name>
</gene>
<keyword evidence="1" id="KW-0812">Transmembrane</keyword>
<sequence>MNQDRNNFFWPSYVDLMTALFLVMLVLFVLSYKQFQDKEASLIAAKAKLEVQLKEKQKLDEIKEALKRLSDGRNFSYNQQYKRYELNFPVEFKPQRYDLPPEARAPLVQAGRFLLGQMRALKRDDAVQYLIVVEGRAAKNPNLPDSDPRNADGAEVRQLSYNRAMEVIRLWESAGLRFPANLELVAAGSGFKGTGRYRGFREEAKNKRFIIQIQPKIGSLGQAADTSAAVASPPPAD</sequence>
<evidence type="ECO:0000256" key="1">
    <source>
        <dbReference type="SAM" id="Phobius"/>
    </source>
</evidence>
<proteinExistence type="predicted"/>
<accession>A0ABQ2A0D9</accession>
<evidence type="ECO:0000313" key="3">
    <source>
        <dbReference type="Proteomes" id="UP000637774"/>
    </source>
</evidence>
<evidence type="ECO:0008006" key="4">
    <source>
        <dbReference type="Google" id="ProtNLM"/>
    </source>
</evidence>
<protein>
    <recommendedName>
        <fullName evidence="4">OmpA-like domain-containing protein</fullName>
    </recommendedName>
</protein>
<organism evidence="2 3">
    <name type="scientific">Hymenobacter frigidus</name>
    <dbReference type="NCBI Taxonomy" id="1524095"/>
    <lineage>
        <taxon>Bacteria</taxon>
        <taxon>Pseudomonadati</taxon>
        <taxon>Bacteroidota</taxon>
        <taxon>Cytophagia</taxon>
        <taxon>Cytophagales</taxon>
        <taxon>Hymenobacteraceae</taxon>
        <taxon>Hymenobacter</taxon>
    </lineage>
</organism>
<evidence type="ECO:0000313" key="2">
    <source>
        <dbReference type="EMBL" id="GGH83813.1"/>
    </source>
</evidence>
<reference evidence="3" key="1">
    <citation type="journal article" date="2019" name="Int. J. Syst. Evol. Microbiol.">
        <title>The Global Catalogue of Microorganisms (GCM) 10K type strain sequencing project: providing services to taxonomists for standard genome sequencing and annotation.</title>
        <authorList>
            <consortium name="The Broad Institute Genomics Platform"/>
            <consortium name="The Broad Institute Genome Sequencing Center for Infectious Disease"/>
            <person name="Wu L."/>
            <person name="Ma J."/>
        </authorList>
    </citation>
    <scope>NUCLEOTIDE SEQUENCE [LARGE SCALE GENOMIC DNA]</scope>
    <source>
        <strain evidence="3">CGMCC 1.14966</strain>
    </source>
</reference>
<dbReference type="InterPro" id="IPR036737">
    <property type="entry name" value="OmpA-like_sf"/>
</dbReference>
<dbReference type="Gene3D" id="3.30.1330.60">
    <property type="entry name" value="OmpA-like domain"/>
    <property type="match status" value="1"/>
</dbReference>
<comment type="caution">
    <text evidence="2">The sequence shown here is derived from an EMBL/GenBank/DDBJ whole genome shotgun (WGS) entry which is preliminary data.</text>
</comment>
<dbReference type="RefSeq" id="WP_188561371.1">
    <property type="nucleotide sequence ID" value="NZ_BMGY01000010.1"/>
</dbReference>
<dbReference type="EMBL" id="BMGY01000010">
    <property type="protein sequence ID" value="GGH83813.1"/>
    <property type="molecule type" value="Genomic_DNA"/>
</dbReference>
<feature type="transmembrane region" description="Helical" evidence="1">
    <location>
        <begin position="12"/>
        <end position="32"/>
    </location>
</feature>
<keyword evidence="3" id="KW-1185">Reference proteome</keyword>
<keyword evidence="1" id="KW-1133">Transmembrane helix</keyword>
<dbReference type="Proteomes" id="UP000637774">
    <property type="component" value="Unassembled WGS sequence"/>
</dbReference>
<name>A0ABQ2A0D9_9BACT</name>
<keyword evidence="1" id="KW-0472">Membrane</keyword>